<dbReference type="AlphaFoldDB" id="A0A8H3A4Q8"/>
<keyword evidence="5 10" id="KW-0378">Hydrolase</keyword>
<evidence type="ECO:0000256" key="6">
    <source>
        <dbReference type="ARBA" id="ARBA00022807"/>
    </source>
</evidence>
<evidence type="ECO:0000256" key="3">
    <source>
        <dbReference type="ARBA" id="ARBA00022723"/>
    </source>
</evidence>
<evidence type="ECO:0000259" key="12">
    <source>
        <dbReference type="PROSITE" id="PS50135"/>
    </source>
</evidence>
<sequence>MSSILSYIDKIVKPEVQAESPQPKPPRKVNFEQQKERAGLLCTAELEIATARCRRKVEAIIKDCRARNCRFRDLEFDLEGDQARCLYGLNPDYANLPVPADVLRVTQIFEEPEFFIDGANSSDIAQGSLGDCWFLSAVSTVTTMEGLINRICVHRDEQVGVYGFVFYRDSGWIDIIIDDLLYTRIPKFEELWEGQQDLYHGDREKFDARARIGGKTLYFSKSKTENETWLPLLEKAYAKLNGDYQAIIGGFDAEAIEALTGGISTLTPIKDILDVNKFWDELLNVNKDRLFGCAIDGSRASEITGLYTSHAYSVLEALEVNGKRFVRIRNPWGKSEWKGPWSDGSKEWTNEWLKLLPDLHHKFGDDGEFLMEYKDFLRTWTTVERSRIFDAGWKLSSMWLNVTSRTYPCAWSFGDVSFTFSVTADSPASIVLSQLNSRCFQEISGYNAWSLDFVIYRKGAPSEEHYARSYHNWFWQRSASVELNNLEAGDYVLHVRLDRTHNRKKTYYQDSLEDWDVRKLSKVWTQAAVSKSIALNFDPEPYSEYLPAPEEFFGGEDLTSLQEKQIALELPQPTTVSDSNAALSTSEVPNTEATKLGESSTNKNEKSEPGNEGKDTDPAHNSEVKPGAAISGLTNGISKDNSGDGEVGNQDGKTGKKEDKPVVVTIAQLDQTSKVIHEGFACKECKMSPIEGPWYRCLSSACLGYNVCEKCMKSKLDVHDRTHKLLYIQTEEDSKKLKDQLKEGEDNAVTLGLRIYTKGKSVVTIGGQLRHGSILSWKRKGKA</sequence>
<evidence type="ECO:0000256" key="8">
    <source>
        <dbReference type="PIRSR" id="PIRSR622684-1"/>
    </source>
</evidence>
<protein>
    <recommendedName>
        <fullName evidence="16">Calpain catalytic domain-containing protein</fullName>
    </recommendedName>
</protein>
<evidence type="ECO:0000313" key="15">
    <source>
        <dbReference type="Proteomes" id="UP000663843"/>
    </source>
</evidence>
<feature type="domain" description="Calpain catalytic" evidence="13">
    <location>
        <begin position="104"/>
        <end position="389"/>
    </location>
</feature>
<organism evidence="14 15">
    <name type="scientific">Rhizoctonia solani</name>
    <dbReference type="NCBI Taxonomy" id="456999"/>
    <lineage>
        <taxon>Eukaryota</taxon>
        <taxon>Fungi</taxon>
        <taxon>Dikarya</taxon>
        <taxon>Basidiomycota</taxon>
        <taxon>Agaricomycotina</taxon>
        <taxon>Agaricomycetes</taxon>
        <taxon>Cantharellales</taxon>
        <taxon>Ceratobasidiaceae</taxon>
        <taxon>Rhizoctonia</taxon>
    </lineage>
</organism>
<keyword evidence="4 9" id="KW-0863">Zinc-finger</keyword>
<feature type="active site" evidence="8 10">
    <location>
        <position position="310"/>
    </location>
</feature>
<dbReference type="Gene3D" id="3.90.70.10">
    <property type="entry name" value="Cysteine proteinases"/>
    <property type="match status" value="1"/>
</dbReference>
<evidence type="ECO:0000313" key="14">
    <source>
        <dbReference type="EMBL" id="CAE6395017.1"/>
    </source>
</evidence>
<feature type="active site" evidence="8 10">
    <location>
        <position position="330"/>
    </location>
</feature>
<feature type="active site" evidence="8 10">
    <location>
        <position position="132"/>
    </location>
</feature>
<evidence type="ECO:0000256" key="1">
    <source>
        <dbReference type="ARBA" id="ARBA00007623"/>
    </source>
</evidence>
<accession>A0A8H3A4Q8</accession>
<dbReference type="PANTHER" id="PTHR10183:SF379">
    <property type="entry name" value="CALPAIN-5"/>
    <property type="match status" value="1"/>
</dbReference>
<keyword evidence="3" id="KW-0479">Metal-binding</keyword>
<dbReference type="CDD" id="cd00044">
    <property type="entry name" value="CysPc"/>
    <property type="match status" value="1"/>
</dbReference>
<evidence type="ECO:0000256" key="10">
    <source>
        <dbReference type="PROSITE-ProRule" id="PRU00239"/>
    </source>
</evidence>
<name>A0A8H3A4Q8_9AGAM</name>
<dbReference type="InterPro" id="IPR022684">
    <property type="entry name" value="Calpain_cysteine_protease"/>
</dbReference>
<dbReference type="PROSITE" id="PS00139">
    <property type="entry name" value="THIOL_PROTEASE_CYS"/>
    <property type="match status" value="1"/>
</dbReference>
<keyword evidence="7" id="KW-0862">Zinc</keyword>
<dbReference type="PROSITE" id="PS50203">
    <property type="entry name" value="CALPAIN_CAT"/>
    <property type="match status" value="1"/>
</dbReference>
<feature type="region of interest" description="Disordered" evidence="11">
    <location>
        <begin position="572"/>
        <end position="659"/>
    </location>
</feature>
<dbReference type="EMBL" id="CAJMWT010001360">
    <property type="protein sequence ID" value="CAE6395017.1"/>
    <property type="molecule type" value="Genomic_DNA"/>
</dbReference>
<dbReference type="InterPro" id="IPR043145">
    <property type="entry name" value="Znf_ZZ_sf"/>
</dbReference>
<evidence type="ECO:0000256" key="2">
    <source>
        <dbReference type="ARBA" id="ARBA00022670"/>
    </source>
</evidence>
<keyword evidence="2 10" id="KW-0645">Protease</keyword>
<dbReference type="PANTHER" id="PTHR10183">
    <property type="entry name" value="CALPAIN"/>
    <property type="match status" value="1"/>
</dbReference>
<evidence type="ECO:0000256" key="7">
    <source>
        <dbReference type="ARBA" id="ARBA00022833"/>
    </source>
</evidence>
<evidence type="ECO:0000256" key="4">
    <source>
        <dbReference type="ARBA" id="ARBA00022771"/>
    </source>
</evidence>
<dbReference type="InterPro" id="IPR001300">
    <property type="entry name" value="Peptidase_C2_calpain_cat"/>
</dbReference>
<feature type="compositionally biased region" description="Basic and acidic residues" evidence="11">
    <location>
        <begin position="603"/>
        <end position="623"/>
    </location>
</feature>
<evidence type="ECO:0008006" key="16">
    <source>
        <dbReference type="Google" id="ProtNLM"/>
    </source>
</evidence>
<dbReference type="InterPro" id="IPR000433">
    <property type="entry name" value="Znf_ZZ"/>
</dbReference>
<comment type="caution">
    <text evidence="14">The sequence shown here is derived from an EMBL/GenBank/DDBJ whole genome shotgun (WGS) entry which is preliminary data.</text>
</comment>
<evidence type="ECO:0000256" key="5">
    <source>
        <dbReference type="ARBA" id="ARBA00022801"/>
    </source>
</evidence>
<proteinExistence type="inferred from homology"/>
<evidence type="ECO:0000256" key="11">
    <source>
        <dbReference type="SAM" id="MobiDB-lite"/>
    </source>
</evidence>
<evidence type="ECO:0000259" key="13">
    <source>
        <dbReference type="PROSITE" id="PS50203"/>
    </source>
</evidence>
<dbReference type="PROSITE" id="PS50135">
    <property type="entry name" value="ZF_ZZ_2"/>
    <property type="match status" value="1"/>
</dbReference>
<keyword evidence="6 10" id="KW-0788">Thiol protease</keyword>
<feature type="compositionally biased region" description="Polar residues" evidence="11">
    <location>
        <begin position="572"/>
        <end position="602"/>
    </location>
</feature>
<dbReference type="InterPro" id="IPR000169">
    <property type="entry name" value="Pept_cys_AS"/>
</dbReference>
<dbReference type="GO" id="GO:0004198">
    <property type="term" value="F:calcium-dependent cysteine-type endopeptidase activity"/>
    <property type="evidence" value="ECO:0007669"/>
    <property type="project" value="InterPro"/>
</dbReference>
<dbReference type="Pfam" id="PF00648">
    <property type="entry name" value="Peptidase_C2"/>
    <property type="match status" value="1"/>
</dbReference>
<dbReference type="InterPro" id="IPR038765">
    <property type="entry name" value="Papain-like_cys_pep_sf"/>
</dbReference>
<dbReference type="SUPFAM" id="SSF54001">
    <property type="entry name" value="Cysteine proteinases"/>
    <property type="match status" value="1"/>
</dbReference>
<dbReference type="GO" id="GO:0006508">
    <property type="term" value="P:proteolysis"/>
    <property type="evidence" value="ECO:0007669"/>
    <property type="project" value="UniProtKB-KW"/>
</dbReference>
<dbReference type="Proteomes" id="UP000663843">
    <property type="component" value="Unassembled WGS sequence"/>
</dbReference>
<dbReference type="SUPFAM" id="SSF57850">
    <property type="entry name" value="RING/U-box"/>
    <property type="match status" value="1"/>
</dbReference>
<reference evidence="14" key="1">
    <citation type="submission" date="2021-01" db="EMBL/GenBank/DDBJ databases">
        <authorList>
            <person name="Kaushik A."/>
        </authorList>
    </citation>
    <scope>NUCLEOTIDE SEQUENCE</scope>
    <source>
        <strain evidence="14">AG2-2IIIB</strain>
    </source>
</reference>
<dbReference type="SMART" id="SM00230">
    <property type="entry name" value="CysPc"/>
    <property type="match status" value="1"/>
</dbReference>
<dbReference type="PRINTS" id="PR00704">
    <property type="entry name" value="CALPAIN"/>
</dbReference>
<dbReference type="GO" id="GO:0008270">
    <property type="term" value="F:zinc ion binding"/>
    <property type="evidence" value="ECO:0007669"/>
    <property type="project" value="UniProtKB-KW"/>
</dbReference>
<feature type="domain" description="ZZ-type" evidence="12">
    <location>
        <begin position="677"/>
        <end position="733"/>
    </location>
</feature>
<gene>
    <name evidence="14" type="ORF">RDB_LOCUS33004</name>
</gene>
<comment type="similarity">
    <text evidence="1">Belongs to the peptidase C2 family.</text>
</comment>
<evidence type="ECO:0000256" key="9">
    <source>
        <dbReference type="PROSITE-ProRule" id="PRU00228"/>
    </source>
</evidence>
<dbReference type="Gene3D" id="3.30.60.90">
    <property type="match status" value="1"/>
</dbReference>